<organism evidence="6 7">
    <name type="scientific">Undibacterium luofuense</name>
    <dbReference type="NCBI Taxonomy" id="2828733"/>
    <lineage>
        <taxon>Bacteria</taxon>
        <taxon>Pseudomonadati</taxon>
        <taxon>Pseudomonadota</taxon>
        <taxon>Betaproteobacteria</taxon>
        <taxon>Burkholderiales</taxon>
        <taxon>Oxalobacteraceae</taxon>
        <taxon>Undibacterium</taxon>
    </lineage>
</organism>
<dbReference type="PANTHER" id="PTHR43716:SF2">
    <property type="entry name" value="BLL6224 PROTEIN"/>
    <property type="match status" value="1"/>
</dbReference>
<dbReference type="GO" id="GO:0071949">
    <property type="term" value="F:FAD binding"/>
    <property type="evidence" value="ECO:0007669"/>
    <property type="project" value="InterPro"/>
</dbReference>
<feature type="domain" description="FAD-binding PCMH-type" evidence="5">
    <location>
        <begin position="43"/>
        <end position="224"/>
    </location>
</feature>
<evidence type="ECO:0000256" key="1">
    <source>
        <dbReference type="ARBA" id="ARBA00001974"/>
    </source>
</evidence>
<dbReference type="InterPro" id="IPR036318">
    <property type="entry name" value="FAD-bd_PCMH-like_sf"/>
</dbReference>
<dbReference type="Pfam" id="PF02913">
    <property type="entry name" value="FAD-oxidase_C"/>
    <property type="match status" value="1"/>
</dbReference>
<keyword evidence="7" id="KW-1185">Reference proteome</keyword>
<dbReference type="InterPro" id="IPR004113">
    <property type="entry name" value="FAD-bd_oxidored_4_C"/>
</dbReference>
<dbReference type="Gene3D" id="3.30.70.2190">
    <property type="match status" value="1"/>
</dbReference>
<dbReference type="InterPro" id="IPR016171">
    <property type="entry name" value="Vanillyl_alc_oxidase_C-sub2"/>
</dbReference>
<dbReference type="PROSITE" id="PS51387">
    <property type="entry name" value="FAD_PCMH"/>
    <property type="match status" value="1"/>
</dbReference>
<dbReference type="FunFam" id="1.10.45.10:FF:000001">
    <property type="entry name" value="D-lactate dehydrogenase mitochondrial"/>
    <property type="match status" value="1"/>
</dbReference>
<name>A0A941I5U3_9BURK</name>
<dbReference type="RefSeq" id="WP_212687323.1">
    <property type="nucleotide sequence ID" value="NZ_JAGSPN010000004.1"/>
</dbReference>
<dbReference type="Gene3D" id="1.10.45.10">
    <property type="entry name" value="Vanillyl-alcohol Oxidase, Chain A, domain 4"/>
    <property type="match status" value="1"/>
</dbReference>
<dbReference type="Gene3D" id="3.30.43.10">
    <property type="entry name" value="Uridine Diphospho-n-acetylenolpyruvylglucosamine Reductase, domain 2"/>
    <property type="match status" value="1"/>
</dbReference>
<accession>A0A941I5U3</accession>
<dbReference type="Proteomes" id="UP000680067">
    <property type="component" value="Unassembled WGS sequence"/>
</dbReference>
<dbReference type="PANTHER" id="PTHR43716">
    <property type="entry name" value="D-2-HYDROXYGLUTARATE DEHYDROGENASE, MITOCHONDRIAL"/>
    <property type="match status" value="1"/>
</dbReference>
<dbReference type="GO" id="GO:0003824">
    <property type="term" value="F:catalytic activity"/>
    <property type="evidence" value="ECO:0007669"/>
    <property type="project" value="InterPro"/>
</dbReference>
<reference evidence="6" key="1">
    <citation type="submission" date="2021-04" db="EMBL/GenBank/DDBJ databases">
        <title>novel species isolated from subtropical streams in China.</title>
        <authorList>
            <person name="Lu H."/>
        </authorList>
    </citation>
    <scope>NUCLEOTIDE SEQUENCE</scope>
    <source>
        <strain evidence="6">LFS511W</strain>
    </source>
</reference>
<dbReference type="InterPro" id="IPR051264">
    <property type="entry name" value="FAD-oxidored/transferase_4"/>
</dbReference>
<dbReference type="Gene3D" id="3.30.70.2740">
    <property type="match status" value="1"/>
</dbReference>
<dbReference type="Pfam" id="PF01565">
    <property type="entry name" value="FAD_binding_4"/>
    <property type="match status" value="1"/>
</dbReference>
<dbReference type="Gene3D" id="3.30.465.10">
    <property type="match status" value="1"/>
</dbReference>
<comment type="caution">
    <text evidence="6">The sequence shown here is derived from an EMBL/GenBank/DDBJ whole genome shotgun (WGS) entry which is preliminary data.</text>
</comment>
<evidence type="ECO:0000313" key="7">
    <source>
        <dbReference type="Proteomes" id="UP000680067"/>
    </source>
</evidence>
<protein>
    <submittedName>
        <fullName evidence="6">FAD-binding oxidoreductase</fullName>
    </submittedName>
</protein>
<sequence length="477" mass="50991">MLSAPHLSVADFLHACKAITGEQYVLSAAEDKQVFESEWRGRMRGDALAVVLPSDTAQVAAIVKLCRKANIAIVPQGGNTGLVLGSIPTAPQTAIILSTRRLNRIRAVDADSNTMIAEAGCTLAAVQQAATDVDRLFPLSLASEGSCTIGGNLSTNAGGTAVLRYGNTRDLCLGLEVVTADGEVISQLHGLRKDNTGYDLKQWFIGAEGTLGIITAAVLKLHPQPRTRCTALLAVSSPENALQILRLAGTCFGPALTTFELISGVCTELVLQHIPGTRQVFPQQHPYQILLEVSDFHPASHTLALWENFEQELMQADLILDGALAGSVAQANDFWKLRESISEAQAKAGRNLKHDISVPVGRIPAFIAETGALLAAACPGAQVVCFGHMGDGNLHFNVNTQQVDRQVNPEALDDTAVSRLIHDQVHRFGGSFSAEHGVGAMKRDDMLRYKSETELSMMRAVKQALDPAGIMNPGKIL</sequence>
<dbReference type="AlphaFoldDB" id="A0A941I5U3"/>
<dbReference type="InterPro" id="IPR016167">
    <property type="entry name" value="FAD-bd_PCMH_sub1"/>
</dbReference>
<keyword evidence="4" id="KW-0274">FAD</keyword>
<dbReference type="SUPFAM" id="SSF56176">
    <property type="entry name" value="FAD-binding/transporter-associated domain-like"/>
    <property type="match status" value="1"/>
</dbReference>
<dbReference type="InterPro" id="IPR016169">
    <property type="entry name" value="FAD-bd_PCMH_sub2"/>
</dbReference>
<evidence type="ECO:0000313" key="6">
    <source>
        <dbReference type="EMBL" id="MBR7781976.1"/>
    </source>
</evidence>
<comment type="similarity">
    <text evidence="2">Belongs to the FAD-binding oxidoreductase/transferase type 4 family.</text>
</comment>
<comment type="cofactor">
    <cofactor evidence="1">
        <name>FAD</name>
        <dbReference type="ChEBI" id="CHEBI:57692"/>
    </cofactor>
</comment>
<dbReference type="GO" id="GO:0022904">
    <property type="term" value="P:respiratory electron transport chain"/>
    <property type="evidence" value="ECO:0007669"/>
    <property type="project" value="TreeGrafter"/>
</dbReference>
<dbReference type="EMBL" id="JAGSPN010000004">
    <property type="protein sequence ID" value="MBR7781976.1"/>
    <property type="molecule type" value="Genomic_DNA"/>
</dbReference>
<proteinExistence type="inferred from homology"/>
<evidence type="ECO:0000256" key="2">
    <source>
        <dbReference type="ARBA" id="ARBA00008000"/>
    </source>
</evidence>
<dbReference type="SUPFAM" id="SSF55103">
    <property type="entry name" value="FAD-linked oxidases, C-terminal domain"/>
    <property type="match status" value="1"/>
</dbReference>
<evidence type="ECO:0000256" key="4">
    <source>
        <dbReference type="ARBA" id="ARBA00022827"/>
    </source>
</evidence>
<dbReference type="InterPro" id="IPR016166">
    <property type="entry name" value="FAD-bd_PCMH"/>
</dbReference>
<gene>
    <name evidence="6" type="ORF">KDM89_07480</name>
</gene>
<evidence type="ECO:0000256" key="3">
    <source>
        <dbReference type="ARBA" id="ARBA00022630"/>
    </source>
</evidence>
<keyword evidence="3" id="KW-0285">Flavoprotein</keyword>
<evidence type="ECO:0000259" key="5">
    <source>
        <dbReference type="PROSITE" id="PS51387"/>
    </source>
</evidence>
<dbReference type="InterPro" id="IPR006094">
    <property type="entry name" value="Oxid_FAD_bind_N"/>
</dbReference>
<dbReference type="InterPro" id="IPR016164">
    <property type="entry name" value="FAD-linked_Oxase-like_C"/>
</dbReference>